<dbReference type="PRINTS" id="PR00455">
    <property type="entry name" value="HTHTETR"/>
</dbReference>
<reference evidence="6 7" key="1">
    <citation type="submission" date="2023-05" db="EMBL/GenBank/DDBJ databases">
        <title>Pseudodonghicola sp. nov.</title>
        <authorList>
            <person name="Huang J."/>
        </authorList>
    </citation>
    <scope>NUCLEOTIDE SEQUENCE [LARGE SCALE GENOMIC DNA]</scope>
    <source>
        <strain evidence="6 7">IC7</strain>
    </source>
</reference>
<evidence type="ECO:0000256" key="1">
    <source>
        <dbReference type="ARBA" id="ARBA00023015"/>
    </source>
</evidence>
<dbReference type="SUPFAM" id="SSF48498">
    <property type="entry name" value="Tetracyclin repressor-like, C-terminal domain"/>
    <property type="match status" value="1"/>
</dbReference>
<dbReference type="SUPFAM" id="SSF46689">
    <property type="entry name" value="Homeodomain-like"/>
    <property type="match status" value="1"/>
</dbReference>
<keyword evidence="1" id="KW-0805">Transcription regulation</keyword>
<keyword evidence="7" id="KW-1185">Reference proteome</keyword>
<dbReference type="Gene3D" id="1.10.357.10">
    <property type="entry name" value="Tetracycline Repressor, domain 2"/>
    <property type="match status" value="1"/>
</dbReference>
<keyword evidence="2 4" id="KW-0238">DNA-binding</keyword>
<dbReference type="Proteomes" id="UP001243757">
    <property type="component" value="Unassembled WGS sequence"/>
</dbReference>
<name>A0ABT7F1P4_9RHOB</name>
<evidence type="ECO:0000256" key="2">
    <source>
        <dbReference type="ARBA" id="ARBA00023125"/>
    </source>
</evidence>
<feature type="domain" description="HTH tetR-type" evidence="5">
    <location>
        <begin position="9"/>
        <end position="69"/>
    </location>
</feature>
<dbReference type="InterPro" id="IPR001647">
    <property type="entry name" value="HTH_TetR"/>
</dbReference>
<dbReference type="PANTHER" id="PTHR47506:SF7">
    <property type="entry name" value="TRANSCRIPTIONAL REGULATORY PROTEIN"/>
    <property type="match status" value="1"/>
</dbReference>
<dbReference type="EMBL" id="JASNJD010000007">
    <property type="protein sequence ID" value="MDK3018425.1"/>
    <property type="molecule type" value="Genomic_DNA"/>
</dbReference>
<dbReference type="Gene3D" id="1.10.10.60">
    <property type="entry name" value="Homeodomain-like"/>
    <property type="match status" value="1"/>
</dbReference>
<sequence length="182" mass="19565">MRVSKHQVAANREAIVRAAGRLFREKGFDAVTVAEVMRAAGMTHGGFYGYFKTKDDLFAAAMAQAMEEVASEYASIAARAERYLTPAHRADMPGGCPMAALAGEMPRRSGEARGVMTDSLREQIDRMTAAAQGPDAAARRRVAIGSWSAMLGALILARMSDDPELSGEVLAETRAWLADRDG</sequence>
<evidence type="ECO:0000256" key="3">
    <source>
        <dbReference type="ARBA" id="ARBA00023163"/>
    </source>
</evidence>
<dbReference type="Pfam" id="PF00440">
    <property type="entry name" value="TetR_N"/>
    <property type="match status" value="1"/>
</dbReference>
<dbReference type="InterPro" id="IPR036271">
    <property type="entry name" value="Tet_transcr_reg_TetR-rel_C_sf"/>
</dbReference>
<evidence type="ECO:0000259" key="5">
    <source>
        <dbReference type="PROSITE" id="PS50977"/>
    </source>
</evidence>
<gene>
    <name evidence="6" type="ORF">QO033_12120</name>
</gene>
<accession>A0ABT7F1P4</accession>
<keyword evidence="3" id="KW-0804">Transcription</keyword>
<dbReference type="InterPro" id="IPR011075">
    <property type="entry name" value="TetR_C"/>
</dbReference>
<evidence type="ECO:0000313" key="6">
    <source>
        <dbReference type="EMBL" id="MDK3018425.1"/>
    </source>
</evidence>
<feature type="DNA-binding region" description="H-T-H motif" evidence="4">
    <location>
        <begin position="32"/>
        <end position="51"/>
    </location>
</feature>
<evidence type="ECO:0000256" key="4">
    <source>
        <dbReference type="PROSITE-ProRule" id="PRU00335"/>
    </source>
</evidence>
<evidence type="ECO:0000313" key="7">
    <source>
        <dbReference type="Proteomes" id="UP001243757"/>
    </source>
</evidence>
<dbReference type="Pfam" id="PF16925">
    <property type="entry name" value="TetR_C_13"/>
    <property type="match status" value="1"/>
</dbReference>
<dbReference type="InterPro" id="IPR009057">
    <property type="entry name" value="Homeodomain-like_sf"/>
</dbReference>
<dbReference type="PANTHER" id="PTHR47506">
    <property type="entry name" value="TRANSCRIPTIONAL REGULATORY PROTEIN"/>
    <property type="match status" value="1"/>
</dbReference>
<dbReference type="PROSITE" id="PS50977">
    <property type="entry name" value="HTH_TETR_2"/>
    <property type="match status" value="1"/>
</dbReference>
<comment type="caution">
    <text evidence="6">The sequence shown here is derived from an EMBL/GenBank/DDBJ whole genome shotgun (WGS) entry which is preliminary data.</text>
</comment>
<proteinExistence type="predicted"/>
<dbReference type="RefSeq" id="WP_284481237.1">
    <property type="nucleotide sequence ID" value="NZ_JASNJD010000007.1"/>
</dbReference>
<organism evidence="6 7">
    <name type="scientific">Pseudodonghicola flavimaris</name>
    <dbReference type="NCBI Taxonomy" id="3050036"/>
    <lineage>
        <taxon>Bacteria</taxon>
        <taxon>Pseudomonadati</taxon>
        <taxon>Pseudomonadota</taxon>
        <taxon>Alphaproteobacteria</taxon>
        <taxon>Rhodobacterales</taxon>
        <taxon>Paracoccaceae</taxon>
        <taxon>Pseudodonghicola</taxon>
    </lineage>
</organism>
<protein>
    <submittedName>
        <fullName evidence="6">Helix-turn-helix domain-containing protein</fullName>
    </submittedName>
</protein>